<evidence type="ECO:0000313" key="9">
    <source>
        <dbReference type="EMBL" id="KKO04514.1"/>
    </source>
</evidence>
<sequence length="125" mass="12891">MYHLILVAAGGAIGASLRHLSNLAALRFLSPNIPFGTAFVNVSGSFLMGIVMEIVARRFGASNELRLFLAVGLLGGFTTFSSFSLDAVALYERGAFGLAAFYVIGSVVAGIAALFAGFAAGRGLV</sequence>
<reference evidence="9" key="1">
    <citation type="journal article" date="2015" name="Nature">
        <title>Complex archaea that bridge the gap between prokaryotes and eukaryotes.</title>
        <authorList>
            <person name="Spang A."/>
            <person name="Saw J.H."/>
            <person name="Jorgensen S.L."/>
            <person name="Zaremba-Niedzwiedzka K."/>
            <person name="Martijn J."/>
            <person name="Lind A.E."/>
            <person name="van Eijk R."/>
            <person name="Schleper C."/>
            <person name="Guy L."/>
            <person name="Ettema T.J."/>
        </authorList>
    </citation>
    <scope>NUCLEOTIDE SEQUENCE</scope>
</reference>
<dbReference type="AlphaFoldDB" id="A0A0F9YJ07"/>
<name>A0A0F9YJ07_9ZZZZ</name>
<evidence type="ECO:0000256" key="7">
    <source>
        <dbReference type="ARBA" id="ARBA00035585"/>
    </source>
</evidence>
<dbReference type="GO" id="GO:1903425">
    <property type="term" value="F:fluoride transmembrane transporter activity"/>
    <property type="evidence" value="ECO:0007669"/>
    <property type="project" value="TreeGrafter"/>
</dbReference>
<evidence type="ECO:0000256" key="3">
    <source>
        <dbReference type="ARBA" id="ARBA00022692"/>
    </source>
</evidence>
<dbReference type="NCBIfam" id="TIGR00494">
    <property type="entry name" value="crcB"/>
    <property type="match status" value="1"/>
</dbReference>
<evidence type="ECO:0000256" key="6">
    <source>
        <dbReference type="ARBA" id="ARBA00035120"/>
    </source>
</evidence>
<evidence type="ECO:0000256" key="2">
    <source>
        <dbReference type="ARBA" id="ARBA00022475"/>
    </source>
</evidence>
<feature type="transmembrane region" description="Helical" evidence="8">
    <location>
        <begin position="96"/>
        <end position="120"/>
    </location>
</feature>
<evidence type="ECO:0000256" key="8">
    <source>
        <dbReference type="SAM" id="Phobius"/>
    </source>
</evidence>
<protein>
    <recommendedName>
        <fullName evidence="10">Fluoride ion transporter CrcB</fullName>
    </recommendedName>
</protein>
<evidence type="ECO:0000256" key="5">
    <source>
        <dbReference type="ARBA" id="ARBA00023136"/>
    </source>
</evidence>
<evidence type="ECO:0000256" key="4">
    <source>
        <dbReference type="ARBA" id="ARBA00022989"/>
    </source>
</evidence>
<keyword evidence="4 8" id="KW-1133">Transmembrane helix</keyword>
<dbReference type="NCBIfam" id="NF010791">
    <property type="entry name" value="PRK14195.1"/>
    <property type="match status" value="1"/>
</dbReference>
<comment type="catalytic activity">
    <reaction evidence="7">
        <text>fluoride(in) = fluoride(out)</text>
        <dbReference type="Rhea" id="RHEA:76159"/>
        <dbReference type="ChEBI" id="CHEBI:17051"/>
    </reaction>
    <physiologicalReaction direction="left-to-right" evidence="7">
        <dbReference type="Rhea" id="RHEA:76160"/>
    </physiologicalReaction>
</comment>
<dbReference type="HAMAP" id="MF_00454">
    <property type="entry name" value="FluC"/>
    <property type="match status" value="1"/>
</dbReference>
<dbReference type="GO" id="GO:0005886">
    <property type="term" value="C:plasma membrane"/>
    <property type="evidence" value="ECO:0007669"/>
    <property type="project" value="UniProtKB-SubCell"/>
</dbReference>
<dbReference type="NCBIfam" id="NF010794">
    <property type="entry name" value="PRK14198.1"/>
    <property type="match status" value="1"/>
</dbReference>
<feature type="transmembrane region" description="Helical" evidence="8">
    <location>
        <begin position="33"/>
        <end position="55"/>
    </location>
</feature>
<feature type="transmembrane region" description="Helical" evidence="8">
    <location>
        <begin position="67"/>
        <end position="90"/>
    </location>
</feature>
<comment type="similarity">
    <text evidence="6">Belongs to the fluoride channel Fluc/FEX (TC 1.A.43) family.</text>
</comment>
<accession>A0A0F9YJ07</accession>
<keyword evidence="3 8" id="KW-0812">Transmembrane</keyword>
<dbReference type="PANTHER" id="PTHR28259:SF1">
    <property type="entry name" value="FLUORIDE EXPORT PROTEIN 1-RELATED"/>
    <property type="match status" value="1"/>
</dbReference>
<evidence type="ECO:0000256" key="1">
    <source>
        <dbReference type="ARBA" id="ARBA00004651"/>
    </source>
</evidence>
<comment type="subcellular location">
    <subcellularLocation>
        <location evidence="1">Cell membrane</location>
        <topology evidence="1">Multi-pass membrane protein</topology>
    </subcellularLocation>
</comment>
<dbReference type="EMBL" id="LAZR01000022">
    <property type="protein sequence ID" value="KKO04514.1"/>
    <property type="molecule type" value="Genomic_DNA"/>
</dbReference>
<keyword evidence="5 8" id="KW-0472">Membrane</keyword>
<keyword evidence="2" id="KW-1003">Cell membrane</keyword>
<dbReference type="PANTHER" id="PTHR28259">
    <property type="entry name" value="FLUORIDE EXPORT PROTEIN 1-RELATED"/>
    <property type="match status" value="1"/>
</dbReference>
<organism evidence="9">
    <name type="scientific">marine sediment metagenome</name>
    <dbReference type="NCBI Taxonomy" id="412755"/>
    <lineage>
        <taxon>unclassified sequences</taxon>
        <taxon>metagenomes</taxon>
        <taxon>ecological metagenomes</taxon>
    </lineage>
</organism>
<gene>
    <name evidence="9" type="ORF">LCGC14_0083400</name>
</gene>
<dbReference type="InterPro" id="IPR003691">
    <property type="entry name" value="FluC"/>
</dbReference>
<comment type="caution">
    <text evidence="9">The sequence shown here is derived from an EMBL/GenBank/DDBJ whole genome shotgun (WGS) entry which is preliminary data.</text>
</comment>
<proteinExistence type="inferred from homology"/>
<dbReference type="Pfam" id="PF02537">
    <property type="entry name" value="CRCB"/>
    <property type="match status" value="1"/>
</dbReference>
<evidence type="ECO:0008006" key="10">
    <source>
        <dbReference type="Google" id="ProtNLM"/>
    </source>
</evidence>